<sequence>MIITCPHCQTKYQVTYEAIGSAGRKVQCAHCQQAWQQKPLDPDAGATPEQKQASVAMTEDAMDDAIAAEADSVIVENARKLRQEKAAEEAQQRAAAAAAAVASKAEAAMLKKRQKDFLRRHSAMVADLPLARLRRTFRVMGVLALAGVLALGYFGRVQVVQQYPAMAGVYESLGLGVNVVGLDFSDVTTQQSSRDGREMLAVSAQIVGLETEPVPVPAVVVTLLDTHGQGIYEWSVTPSVRDLMAGERATFDTQLTLPPGDAASVRLSFAGGQSAPLQASTPADTHTSETAPATEDTGHTAPGATQDHAAPAASQEHSTPEHH</sequence>
<feature type="transmembrane region" description="Helical" evidence="2">
    <location>
        <begin position="137"/>
        <end position="155"/>
    </location>
</feature>
<proteinExistence type="predicted"/>
<keyword evidence="2" id="KW-0812">Transmembrane</keyword>
<organism evidence="4 5">
    <name type="scientific">Candidatus Devosia phytovorans</name>
    <dbReference type="NCBI Taxonomy" id="3121372"/>
    <lineage>
        <taxon>Bacteria</taxon>
        <taxon>Pseudomonadati</taxon>
        <taxon>Pseudomonadota</taxon>
        <taxon>Alphaproteobacteria</taxon>
        <taxon>Hyphomicrobiales</taxon>
        <taxon>Devosiaceae</taxon>
        <taxon>Devosia</taxon>
    </lineage>
</organism>
<dbReference type="InterPro" id="IPR011723">
    <property type="entry name" value="Znf/thioredoxin_put"/>
</dbReference>
<dbReference type="Proteomes" id="UP001217476">
    <property type="component" value="Chromosome"/>
</dbReference>
<feature type="domain" description="Zinc finger/thioredoxin putative" evidence="3">
    <location>
        <begin position="1"/>
        <end position="35"/>
    </location>
</feature>
<keyword evidence="2" id="KW-0472">Membrane</keyword>
<evidence type="ECO:0000256" key="1">
    <source>
        <dbReference type="SAM" id="MobiDB-lite"/>
    </source>
</evidence>
<feature type="region of interest" description="Disordered" evidence="1">
    <location>
        <begin position="273"/>
        <end position="323"/>
    </location>
</feature>
<accession>A0AAJ6AZT5</accession>
<evidence type="ECO:0000313" key="5">
    <source>
        <dbReference type="Proteomes" id="UP001217476"/>
    </source>
</evidence>
<dbReference type="AlphaFoldDB" id="A0AAJ6AZT5"/>
<gene>
    <name evidence="4" type="ORF">P0Y65_20255</name>
</gene>
<evidence type="ECO:0000259" key="3">
    <source>
        <dbReference type="Pfam" id="PF13717"/>
    </source>
</evidence>
<dbReference type="NCBIfam" id="TIGR02098">
    <property type="entry name" value="MJ0042_CXXC"/>
    <property type="match status" value="1"/>
</dbReference>
<evidence type="ECO:0000256" key="2">
    <source>
        <dbReference type="SAM" id="Phobius"/>
    </source>
</evidence>
<name>A0AAJ6AZT5_9HYPH</name>
<feature type="compositionally biased region" description="Polar residues" evidence="1">
    <location>
        <begin position="275"/>
        <end position="291"/>
    </location>
</feature>
<reference evidence="4" key="1">
    <citation type="submission" date="2023-03" db="EMBL/GenBank/DDBJ databases">
        <title>Andean soil-derived lignocellulolytic bacterial consortium as a source of novel taxa and putative plastic-active enzymes.</title>
        <authorList>
            <person name="Diaz-Garcia L."/>
            <person name="Chuvochina M."/>
            <person name="Feuerriegel G."/>
            <person name="Bunk B."/>
            <person name="Sproer C."/>
            <person name="Streit W.R."/>
            <person name="Rodriguez L.M."/>
            <person name="Overmann J."/>
            <person name="Jimenez D.J."/>
        </authorList>
    </citation>
    <scope>NUCLEOTIDE SEQUENCE</scope>
    <source>
        <strain evidence="4">MAG 4196</strain>
    </source>
</reference>
<evidence type="ECO:0000313" key="4">
    <source>
        <dbReference type="EMBL" id="WEK04477.1"/>
    </source>
</evidence>
<keyword evidence="2" id="KW-1133">Transmembrane helix</keyword>
<dbReference type="Pfam" id="PF13717">
    <property type="entry name" value="Zn_ribbon_4"/>
    <property type="match status" value="1"/>
</dbReference>
<protein>
    <submittedName>
        <fullName evidence="4">Zinc-ribbon domain-containing protein</fullName>
    </submittedName>
</protein>
<dbReference type="EMBL" id="CP119312">
    <property type="protein sequence ID" value="WEK04477.1"/>
    <property type="molecule type" value="Genomic_DNA"/>
</dbReference>